<evidence type="ECO:0000256" key="7">
    <source>
        <dbReference type="ARBA" id="ARBA00063658"/>
    </source>
</evidence>
<dbReference type="CDD" id="cd03301">
    <property type="entry name" value="ABC_MalK_N"/>
    <property type="match status" value="1"/>
</dbReference>
<comment type="function">
    <text evidence="6">Part of the ABC transporter complex LpqY-SugA-SugB-SugC, which is highly specific for uptake of trehalose. Involved in the recycling of extracellular trehalose released from trehalose-containing molecules synthesized by M.tuberculosis. Trehalose uptake is essential for virulence. Responsible for energy coupling to the transport system.</text>
</comment>
<dbReference type="SUPFAM" id="SSF52540">
    <property type="entry name" value="P-loop containing nucleoside triphosphate hydrolases"/>
    <property type="match status" value="1"/>
</dbReference>
<dbReference type="GO" id="GO:0008643">
    <property type="term" value="P:carbohydrate transport"/>
    <property type="evidence" value="ECO:0007669"/>
    <property type="project" value="InterPro"/>
</dbReference>
<dbReference type="Gene3D" id="3.40.50.300">
    <property type="entry name" value="P-loop containing nucleotide triphosphate hydrolases"/>
    <property type="match status" value="1"/>
</dbReference>
<evidence type="ECO:0000256" key="5">
    <source>
        <dbReference type="ARBA" id="ARBA00050305"/>
    </source>
</evidence>
<feature type="domain" description="ABC transporter" evidence="11">
    <location>
        <begin position="4"/>
        <end position="236"/>
    </location>
</feature>
<proteinExistence type="predicted"/>
<dbReference type="GO" id="GO:0140359">
    <property type="term" value="F:ABC-type transporter activity"/>
    <property type="evidence" value="ECO:0007669"/>
    <property type="project" value="InterPro"/>
</dbReference>
<dbReference type="SUPFAM" id="SSF50331">
    <property type="entry name" value="MOP-like"/>
    <property type="match status" value="1"/>
</dbReference>
<evidence type="ECO:0000256" key="3">
    <source>
        <dbReference type="ARBA" id="ARBA00022741"/>
    </source>
</evidence>
<accession>A0A3S3CZL8</accession>
<dbReference type="InterPro" id="IPR015855">
    <property type="entry name" value="ABC_transpr_MalK-like"/>
</dbReference>
<dbReference type="EMBL" id="RKLP01000005">
    <property type="protein sequence ID" value="RVW09524.1"/>
    <property type="molecule type" value="Genomic_DNA"/>
</dbReference>
<evidence type="ECO:0000256" key="6">
    <source>
        <dbReference type="ARBA" id="ARBA00056091"/>
    </source>
</evidence>
<dbReference type="Gene3D" id="2.40.50.100">
    <property type="match status" value="1"/>
</dbReference>
<dbReference type="PROSITE" id="PS50893">
    <property type="entry name" value="ABC_TRANSPORTER_2"/>
    <property type="match status" value="1"/>
</dbReference>
<dbReference type="RefSeq" id="WP_127916330.1">
    <property type="nucleotide sequence ID" value="NZ_RKLP01000005.1"/>
</dbReference>
<dbReference type="InterPro" id="IPR003439">
    <property type="entry name" value="ABC_transporter-like_ATP-bd"/>
</dbReference>
<dbReference type="InterPro" id="IPR041193">
    <property type="entry name" value="CysA_C"/>
</dbReference>
<dbReference type="SMART" id="SM00382">
    <property type="entry name" value="AAA"/>
    <property type="match status" value="1"/>
</dbReference>
<dbReference type="NCBIfam" id="NF008653">
    <property type="entry name" value="PRK11650.1"/>
    <property type="match status" value="1"/>
</dbReference>
<reference evidence="12 13" key="1">
    <citation type="submission" date="2018-11" db="EMBL/GenBank/DDBJ databases">
        <title>Rhodococcus spongicola sp. nov. and Rhodococcus xishaensis sp. nov. from marine sponges.</title>
        <authorList>
            <person name="Li L."/>
            <person name="Lin H.W."/>
        </authorList>
    </citation>
    <scope>NUCLEOTIDE SEQUENCE [LARGE SCALE GENOMIC DNA]</scope>
    <source>
        <strain evidence="12 13">CCTCC AB2014297</strain>
    </source>
</reference>
<evidence type="ECO:0000313" key="13">
    <source>
        <dbReference type="Proteomes" id="UP000286208"/>
    </source>
</evidence>
<evidence type="ECO:0000256" key="2">
    <source>
        <dbReference type="ARBA" id="ARBA00022448"/>
    </source>
</evidence>
<evidence type="ECO:0000256" key="1">
    <source>
        <dbReference type="ARBA" id="ARBA00004515"/>
    </source>
</evidence>
<dbReference type="PROSITE" id="PS00211">
    <property type="entry name" value="ABC_TRANSPORTER_1"/>
    <property type="match status" value="1"/>
</dbReference>
<organism evidence="12 13">
    <name type="scientific">Prescottella agglutinans</name>
    <dbReference type="NCBI Taxonomy" id="1644129"/>
    <lineage>
        <taxon>Bacteria</taxon>
        <taxon>Bacillati</taxon>
        <taxon>Actinomycetota</taxon>
        <taxon>Actinomycetes</taxon>
        <taxon>Mycobacteriales</taxon>
        <taxon>Nocardiaceae</taxon>
        <taxon>Prescottella</taxon>
    </lineage>
</organism>
<comment type="catalytic activity">
    <reaction evidence="5">
        <text>alpha,alpha-trehalose(out) + ATP + H2O = alpha,alpha-trehalose(in) + ADP + phosphate + H(+)</text>
        <dbReference type="Rhea" id="RHEA:75203"/>
        <dbReference type="ChEBI" id="CHEBI:15377"/>
        <dbReference type="ChEBI" id="CHEBI:15378"/>
        <dbReference type="ChEBI" id="CHEBI:16551"/>
        <dbReference type="ChEBI" id="CHEBI:30616"/>
        <dbReference type="ChEBI" id="CHEBI:43474"/>
        <dbReference type="ChEBI" id="CHEBI:456216"/>
    </reaction>
</comment>
<dbReference type="Proteomes" id="UP000286208">
    <property type="component" value="Unassembled WGS sequence"/>
</dbReference>
<dbReference type="GO" id="GO:0016887">
    <property type="term" value="F:ATP hydrolysis activity"/>
    <property type="evidence" value="ECO:0007669"/>
    <property type="project" value="InterPro"/>
</dbReference>
<comment type="subunit">
    <text evidence="7">Monomer. Homodimerizes in the presence of ATP. The complex is composed of two ATP-binding proteins (SugC), two transmembrane proteins (SugA and SugB) and a solute-binding protein (LpqY).</text>
</comment>
<comment type="caution">
    <text evidence="12">The sequence shown here is derived from an EMBL/GenBank/DDBJ whole genome shotgun (WGS) entry which is preliminary data.</text>
</comment>
<keyword evidence="4 12" id="KW-0067">ATP-binding</keyword>
<dbReference type="InterPro" id="IPR047641">
    <property type="entry name" value="ABC_transpr_MalK/UgpC-like"/>
</dbReference>
<evidence type="ECO:0000256" key="4">
    <source>
        <dbReference type="ARBA" id="ARBA00022840"/>
    </source>
</evidence>
<evidence type="ECO:0000256" key="8">
    <source>
        <dbReference type="ARBA" id="ARBA00072105"/>
    </source>
</evidence>
<evidence type="ECO:0000256" key="10">
    <source>
        <dbReference type="ARBA" id="ARBA00082626"/>
    </source>
</evidence>
<keyword evidence="2" id="KW-0813">Transport</keyword>
<dbReference type="AlphaFoldDB" id="A0A3S3CZL8"/>
<dbReference type="GO" id="GO:0055052">
    <property type="term" value="C:ATP-binding cassette (ABC) transporter complex, substrate-binding subunit-containing"/>
    <property type="evidence" value="ECO:0007669"/>
    <property type="project" value="TreeGrafter"/>
</dbReference>
<evidence type="ECO:0000256" key="9">
    <source>
        <dbReference type="ARBA" id="ARBA00080647"/>
    </source>
</evidence>
<dbReference type="Pfam" id="PF17850">
    <property type="entry name" value="CysA_C_terminal"/>
    <property type="match status" value="1"/>
</dbReference>
<dbReference type="GO" id="GO:0005524">
    <property type="term" value="F:ATP binding"/>
    <property type="evidence" value="ECO:0007669"/>
    <property type="project" value="UniProtKB-KW"/>
</dbReference>
<comment type="subcellular location">
    <subcellularLocation>
        <location evidence="1">Cell inner membrane</location>
        <topology evidence="1">Peripheral membrane protein</topology>
        <orientation evidence="1">Cytoplasmic side</orientation>
    </subcellularLocation>
</comment>
<evidence type="ECO:0000313" key="12">
    <source>
        <dbReference type="EMBL" id="RVW09524.1"/>
    </source>
</evidence>
<sequence>MAHVQFSSVTHRYPGGERPAVDRLDLDIADGEFVVLVGPSGCGKSTSLRMLAGLESVETGHIRIGGADVTGVPPKARDVAMVFQNYALYPNMTVAENMGFALRNAGVNKTDRTARVLEAARMLELEPLLDRKPAKLSGGQRQRVAMGRAIVRHPAVFCMDEPLSNLDAKLRVSTRAQISGLQRRLGTTTVYVTHDQVEAMTMGDRVAVMRDGRLQQIARPRELYDDPVNTFVAGFIGSPGMSLLEARVEGSTAVLGELRVPLPASARREERVVVGVRPESWTLVGEWRKGALTVVAELFEELGAESFVHAVKADPTDGTWTSRGGRVVIRVDRKVSVRPGDELHLLPKLDEIRFFSAYSDERLR</sequence>
<evidence type="ECO:0000259" key="11">
    <source>
        <dbReference type="PROSITE" id="PS50893"/>
    </source>
</evidence>
<dbReference type="InterPro" id="IPR027417">
    <property type="entry name" value="P-loop_NTPase"/>
</dbReference>
<keyword evidence="3" id="KW-0547">Nucleotide-binding</keyword>
<dbReference type="PANTHER" id="PTHR43875:SF1">
    <property type="entry name" value="OSMOPROTECTIVE COMPOUNDS UPTAKE ATP-BINDING PROTEIN GGTA"/>
    <property type="match status" value="1"/>
</dbReference>
<dbReference type="Pfam" id="PF00005">
    <property type="entry name" value="ABC_tran"/>
    <property type="match status" value="1"/>
</dbReference>
<dbReference type="PANTHER" id="PTHR43875">
    <property type="entry name" value="MALTODEXTRIN IMPORT ATP-BINDING PROTEIN MSMX"/>
    <property type="match status" value="1"/>
</dbReference>
<dbReference type="InterPro" id="IPR008995">
    <property type="entry name" value="Mo/tungstate-bd_C_term_dom"/>
</dbReference>
<keyword evidence="13" id="KW-1185">Reference proteome</keyword>
<dbReference type="OrthoDB" id="9802264at2"/>
<dbReference type="InterPro" id="IPR003593">
    <property type="entry name" value="AAA+_ATPase"/>
</dbReference>
<protein>
    <recommendedName>
        <fullName evidence="8">Trehalose import ATP-binding protein SugC</fullName>
    </recommendedName>
    <alternativeName>
        <fullName evidence="10">Nucleotide-binding domain of SugABC transporter</fullName>
    </alternativeName>
    <alternativeName>
        <fullName evidence="9">SugABC transporter ATPase SugC</fullName>
    </alternativeName>
</protein>
<name>A0A3S3CZL8_9NOCA</name>
<gene>
    <name evidence="12" type="primary">ugpC</name>
    <name evidence="12" type="ORF">EGT67_12185</name>
</gene>
<dbReference type="InterPro" id="IPR017871">
    <property type="entry name" value="ABC_transporter-like_CS"/>
</dbReference>
<dbReference type="FunFam" id="3.40.50.300:FF:000042">
    <property type="entry name" value="Maltose/maltodextrin ABC transporter, ATP-binding protein"/>
    <property type="match status" value="1"/>
</dbReference>